<comment type="caution">
    <text evidence="1">The sequence shown here is derived from an EMBL/GenBank/DDBJ whole genome shotgun (WGS) entry which is preliminary data.</text>
</comment>
<evidence type="ECO:0000313" key="1">
    <source>
        <dbReference type="EMBL" id="KAK9815355.1"/>
    </source>
</evidence>
<dbReference type="InterPro" id="IPR006735">
    <property type="entry name" value="Rtf2"/>
</dbReference>
<dbReference type="GO" id="GO:0006274">
    <property type="term" value="P:DNA replication termination"/>
    <property type="evidence" value="ECO:0007669"/>
    <property type="project" value="TreeGrafter"/>
</dbReference>
<dbReference type="GO" id="GO:0005634">
    <property type="term" value="C:nucleus"/>
    <property type="evidence" value="ECO:0007669"/>
    <property type="project" value="TreeGrafter"/>
</dbReference>
<keyword evidence="2" id="KW-1185">Reference proteome</keyword>
<sequence length="147" mass="16485">MGLDGGTYITRSDVLRGQSWALSQSDTSRSTRGGVVSSSTVLLPKRLDVSTERAVKWSTCTLTGQPLKRPVAADYLGSLYNREAVIEFLLARTGVFVDDRAQHRYLNQQRASGFAFDHLQSTKDIFTGYPADDRQHMQFVREDVCQH</sequence>
<dbReference type="Pfam" id="PF04641">
    <property type="entry name" value="Rtf2"/>
    <property type="match status" value="1"/>
</dbReference>
<dbReference type="EMBL" id="JALJOR010000006">
    <property type="protein sequence ID" value="KAK9815355.1"/>
    <property type="molecule type" value="Genomic_DNA"/>
</dbReference>
<protein>
    <recommendedName>
        <fullName evidence="3">DEP domain-containing protein</fullName>
    </recommendedName>
</protein>
<dbReference type="Proteomes" id="UP001489004">
    <property type="component" value="Unassembled WGS sequence"/>
</dbReference>
<dbReference type="PANTHER" id="PTHR12775:SF0">
    <property type="entry name" value="REPLICATION TERMINATION FACTOR 2"/>
    <property type="match status" value="1"/>
</dbReference>
<dbReference type="PANTHER" id="PTHR12775">
    <property type="entry name" value="PROTEIN C20ORF43 HOMOLOG"/>
    <property type="match status" value="1"/>
</dbReference>
<gene>
    <name evidence="1" type="ORF">WJX72_002239</name>
</gene>
<evidence type="ECO:0008006" key="3">
    <source>
        <dbReference type="Google" id="ProtNLM"/>
    </source>
</evidence>
<evidence type="ECO:0000313" key="2">
    <source>
        <dbReference type="Proteomes" id="UP001489004"/>
    </source>
</evidence>
<proteinExistence type="predicted"/>
<name>A0AAW1PZX0_9CHLO</name>
<reference evidence="1 2" key="1">
    <citation type="journal article" date="2024" name="Nat. Commun.">
        <title>Phylogenomics reveals the evolutionary origins of lichenization in chlorophyte algae.</title>
        <authorList>
            <person name="Puginier C."/>
            <person name="Libourel C."/>
            <person name="Otte J."/>
            <person name="Skaloud P."/>
            <person name="Haon M."/>
            <person name="Grisel S."/>
            <person name="Petersen M."/>
            <person name="Berrin J.G."/>
            <person name="Delaux P.M."/>
            <person name="Dal Grande F."/>
            <person name="Keller J."/>
        </authorList>
    </citation>
    <scope>NUCLEOTIDE SEQUENCE [LARGE SCALE GENOMIC DNA]</scope>
    <source>
        <strain evidence="1 2">SAG 2043</strain>
    </source>
</reference>
<organism evidence="1 2">
    <name type="scientific">[Myrmecia] bisecta</name>
    <dbReference type="NCBI Taxonomy" id="41462"/>
    <lineage>
        <taxon>Eukaryota</taxon>
        <taxon>Viridiplantae</taxon>
        <taxon>Chlorophyta</taxon>
        <taxon>core chlorophytes</taxon>
        <taxon>Trebouxiophyceae</taxon>
        <taxon>Trebouxiales</taxon>
        <taxon>Trebouxiaceae</taxon>
        <taxon>Myrmecia</taxon>
    </lineage>
</organism>
<dbReference type="AlphaFoldDB" id="A0AAW1PZX0"/>
<accession>A0AAW1PZX0</accession>